<dbReference type="InterPro" id="IPR013901">
    <property type="entry name" value="Anthrone_oxy"/>
</dbReference>
<protein>
    <recommendedName>
        <fullName evidence="5">DUF1772-domain-containing protein</fullName>
    </recommendedName>
</protein>
<keyword evidence="2" id="KW-0812">Transmembrane</keyword>
<feature type="region of interest" description="Disordered" evidence="1">
    <location>
        <begin position="44"/>
        <end position="99"/>
    </location>
</feature>
<evidence type="ECO:0000256" key="1">
    <source>
        <dbReference type="SAM" id="MobiDB-lite"/>
    </source>
</evidence>
<dbReference type="RefSeq" id="XP_023622103.1">
    <property type="nucleotide sequence ID" value="XM_023766335.1"/>
</dbReference>
<dbReference type="Pfam" id="PF08592">
    <property type="entry name" value="Anthrone_oxy"/>
    <property type="match status" value="1"/>
</dbReference>
<reference evidence="3 4" key="1">
    <citation type="submission" date="2016-03" db="EMBL/GenBank/DDBJ databases">
        <authorList>
            <person name="Ploux O."/>
        </authorList>
    </citation>
    <scope>NUCLEOTIDE SEQUENCE [LARGE SCALE GENOMIC DNA]</scope>
    <source>
        <strain evidence="3 4">URUG2</strain>
    </source>
</reference>
<feature type="transmembrane region" description="Helical" evidence="2">
    <location>
        <begin position="222"/>
        <end position="240"/>
    </location>
</feature>
<evidence type="ECO:0008006" key="5">
    <source>
        <dbReference type="Google" id="ProtNLM"/>
    </source>
</evidence>
<sequence length="242" mass="25376">MSSQSHNTLALKGFAITSTLAVATAMGSTSLLFIPSLLRPITKPARPSPSTNVSPMPSPTPSRQGSILNIPTLTSTDGRLTPQPSNDGRLTPQPGAGSGGFNFNWGTSGTYQAVAQQFSRLNTTAASIQVPLELLTIAAYGVVAYNGRKSGDSAWTYWATSAGIIASVFPFTGFSMAPLALKLARLAGDAEKVEPYEDAPIDREAEKSNTVEFLRKWNALNIARTVGVFAAGVVGITALVSE</sequence>
<gene>
    <name evidence="3" type="ORF">RCC_01082</name>
</gene>
<feature type="transmembrane region" description="Helical" evidence="2">
    <location>
        <begin position="155"/>
        <end position="177"/>
    </location>
</feature>
<dbReference type="GeneID" id="35596390"/>
<evidence type="ECO:0000313" key="3">
    <source>
        <dbReference type="EMBL" id="CZT15206.1"/>
    </source>
</evidence>
<organism evidence="3 4">
    <name type="scientific">Ramularia collo-cygni</name>
    <dbReference type="NCBI Taxonomy" id="112498"/>
    <lineage>
        <taxon>Eukaryota</taxon>
        <taxon>Fungi</taxon>
        <taxon>Dikarya</taxon>
        <taxon>Ascomycota</taxon>
        <taxon>Pezizomycotina</taxon>
        <taxon>Dothideomycetes</taxon>
        <taxon>Dothideomycetidae</taxon>
        <taxon>Mycosphaerellales</taxon>
        <taxon>Mycosphaerellaceae</taxon>
        <taxon>Ramularia</taxon>
    </lineage>
</organism>
<dbReference type="OrthoDB" id="3644822at2759"/>
<name>A0A2D3UVZ5_9PEZI</name>
<proteinExistence type="predicted"/>
<dbReference type="Proteomes" id="UP000225277">
    <property type="component" value="Unassembled WGS sequence"/>
</dbReference>
<feature type="compositionally biased region" description="Polar residues" evidence="1">
    <location>
        <begin position="48"/>
        <end position="88"/>
    </location>
</feature>
<accession>A0A2D3UVZ5</accession>
<keyword evidence="2" id="KW-1133">Transmembrane helix</keyword>
<evidence type="ECO:0000313" key="4">
    <source>
        <dbReference type="Proteomes" id="UP000225277"/>
    </source>
</evidence>
<keyword evidence="4" id="KW-1185">Reference proteome</keyword>
<dbReference type="EMBL" id="FJUY01000001">
    <property type="protein sequence ID" value="CZT15206.1"/>
    <property type="molecule type" value="Genomic_DNA"/>
</dbReference>
<evidence type="ECO:0000256" key="2">
    <source>
        <dbReference type="SAM" id="Phobius"/>
    </source>
</evidence>
<keyword evidence="2" id="KW-0472">Membrane</keyword>
<feature type="transmembrane region" description="Helical" evidence="2">
    <location>
        <begin position="14"/>
        <end position="38"/>
    </location>
</feature>
<dbReference type="AlphaFoldDB" id="A0A2D3UVZ5"/>